<dbReference type="Proteomes" id="UP001500274">
    <property type="component" value="Unassembled WGS sequence"/>
</dbReference>
<feature type="transmembrane region" description="Helical" evidence="1">
    <location>
        <begin position="66"/>
        <end position="85"/>
    </location>
</feature>
<evidence type="ECO:0000313" key="2">
    <source>
        <dbReference type="EMBL" id="GAA2580160.1"/>
    </source>
</evidence>
<evidence type="ECO:0000256" key="1">
    <source>
        <dbReference type="SAM" id="Phobius"/>
    </source>
</evidence>
<sequence>MSKRADPDSPHFPMAGQYSSTEVVGTQRWGHISRSTGRYGSVTTHLVVYPPDSFDRERLWADASRTLTPLGIGGAVIAAIVLLGTGASPELTLLSIAGLFVIGWVVLSSRTIGVRRKSASIWVCTSAISPDHDRSRAQTHLEALAETMTEAASARRAGTITADQYTRAWRNVFGEVTLLSLQRNG</sequence>
<protein>
    <submittedName>
        <fullName evidence="2">Uncharacterized protein</fullName>
    </submittedName>
</protein>
<gene>
    <name evidence="2" type="ORF">GCM10009862_19220</name>
</gene>
<evidence type="ECO:0000313" key="3">
    <source>
        <dbReference type="Proteomes" id="UP001500274"/>
    </source>
</evidence>
<dbReference type="RefSeq" id="WP_344228992.1">
    <property type="nucleotide sequence ID" value="NZ_BAAARI010000012.1"/>
</dbReference>
<dbReference type="InterPro" id="IPR046719">
    <property type="entry name" value="DUF6611"/>
</dbReference>
<proteinExistence type="predicted"/>
<comment type="caution">
    <text evidence="2">The sequence shown here is derived from an EMBL/GenBank/DDBJ whole genome shotgun (WGS) entry which is preliminary data.</text>
</comment>
<dbReference type="Pfam" id="PF20315">
    <property type="entry name" value="DUF6611"/>
    <property type="match status" value="1"/>
</dbReference>
<dbReference type="EMBL" id="BAAARI010000012">
    <property type="protein sequence ID" value="GAA2580160.1"/>
    <property type="molecule type" value="Genomic_DNA"/>
</dbReference>
<keyword evidence="1" id="KW-1133">Transmembrane helix</keyword>
<keyword evidence="1" id="KW-0472">Membrane</keyword>
<reference evidence="3" key="1">
    <citation type="journal article" date="2019" name="Int. J. Syst. Evol. Microbiol.">
        <title>The Global Catalogue of Microorganisms (GCM) 10K type strain sequencing project: providing services to taxonomists for standard genome sequencing and annotation.</title>
        <authorList>
            <consortium name="The Broad Institute Genomics Platform"/>
            <consortium name="The Broad Institute Genome Sequencing Center for Infectious Disease"/>
            <person name="Wu L."/>
            <person name="Ma J."/>
        </authorList>
    </citation>
    <scope>NUCLEOTIDE SEQUENCE [LARGE SCALE GENOMIC DNA]</scope>
    <source>
        <strain evidence="3">JCM 16365</strain>
    </source>
</reference>
<name>A0ABP6BP08_9MICO</name>
<organism evidence="2 3">
    <name type="scientific">Microbacterium binotii</name>
    <dbReference type="NCBI Taxonomy" id="462710"/>
    <lineage>
        <taxon>Bacteria</taxon>
        <taxon>Bacillati</taxon>
        <taxon>Actinomycetota</taxon>
        <taxon>Actinomycetes</taxon>
        <taxon>Micrococcales</taxon>
        <taxon>Microbacteriaceae</taxon>
        <taxon>Microbacterium</taxon>
    </lineage>
</organism>
<keyword evidence="3" id="KW-1185">Reference proteome</keyword>
<feature type="transmembrane region" description="Helical" evidence="1">
    <location>
        <begin position="91"/>
        <end position="107"/>
    </location>
</feature>
<keyword evidence="1" id="KW-0812">Transmembrane</keyword>
<accession>A0ABP6BP08</accession>